<evidence type="ECO:0000313" key="2">
    <source>
        <dbReference type="Proteomes" id="UP001054945"/>
    </source>
</evidence>
<reference evidence="1 2" key="1">
    <citation type="submission" date="2021-06" db="EMBL/GenBank/DDBJ databases">
        <title>Caerostris extrusa draft genome.</title>
        <authorList>
            <person name="Kono N."/>
            <person name="Arakawa K."/>
        </authorList>
    </citation>
    <scope>NUCLEOTIDE SEQUENCE [LARGE SCALE GENOMIC DNA]</scope>
</reference>
<dbReference type="AlphaFoldDB" id="A0AAV4WIL9"/>
<dbReference type="EMBL" id="BPLR01016212">
    <property type="protein sequence ID" value="GIY82138.1"/>
    <property type="molecule type" value="Genomic_DNA"/>
</dbReference>
<sequence>MSLTRFNGIKLSMTTPTALCVICSDNRKYSPRNTHRRCCHHSKCLTSFRLSIQYIELKHHFNVGIALGEDSDCVVPEPSSTGGISKLGLGLTALLLKTPLS</sequence>
<comment type="caution">
    <text evidence="1">The sequence shown here is derived from an EMBL/GenBank/DDBJ whole genome shotgun (WGS) entry which is preliminary data.</text>
</comment>
<keyword evidence="2" id="KW-1185">Reference proteome</keyword>
<proteinExistence type="predicted"/>
<name>A0AAV4WIL9_CAEEX</name>
<protein>
    <submittedName>
        <fullName evidence="1">Uncharacterized protein</fullName>
    </submittedName>
</protein>
<dbReference type="Proteomes" id="UP001054945">
    <property type="component" value="Unassembled WGS sequence"/>
</dbReference>
<organism evidence="1 2">
    <name type="scientific">Caerostris extrusa</name>
    <name type="common">Bark spider</name>
    <name type="synonym">Caerostris bankana</name>
    <dbReference type="NCBI Taxonomy" id="172846"/>
    <lineage>
        <taxon>Eukaryota</taxon>
        <taxon>Metazoa</taxon>
        <taxon>Ecdysozoa</taxon>
        <taxon>Arthropoda</taxon>
        <taxon>Chelicerata</taxon>
        <taxon>Arachnida</taxon>
        <taxon>Araneae</taxon>
        <taxon>Araneomorphae</taxon>
        <taxon>Entelegynae</taxon>
        <taxon>Araneoidea</taxon>
        <taxon>Araneidae</taxon>
        <taxon>Caerostris</taxon>
    </lineage>
</organism>
<accession>A0AAV4WIL9</accession>
<evidence type="ECO:0000313" key="1">
    <source>
        <dbReference type="EMBL" id="GIY82138.1"/>
    </source>
</evidence>
<gene>
    <name evidence="1" type="ORF">CEXT_367921</name>
</gene>